<dbReference type="VEuPathDB" id="AmoebaDB:ACA1_030050"/>
<dbReference type="Proteomes" id="UP000011083">
    <property type="component" value="Unassembled WGS sequence"/>
</dbReference>
<evidence type="ECO:0000313" key="1">
    <source>
        <dbReference type="EMBL" id="ELR20295.1"/>
    </source>
</evidence>
<dbReference type="AlphaFoldDB" id="L8H536"/>
<feature type="non-terminal residue" evidence="1">
    <location>
        <position position="1"/>
    </location>
</feature>
<protein>
    <submittedName>
        <fullName evidence="1">Uncharacterized protein</fullName>
    </submittedName>
</protein>
<sequence length="64" mass="6912">DAAGATVSQEFTVSTVPALGSLEGRPVRAEWVLDVQQRAGSTGTGFVRDWWLDFASDNCLHFQG</sequence>
<dbReference type="GeneID" id="14921143"/>
<feature type="non-terminal residue" evidence="1">
    <location>
        <position position="64"/>
    </location>
</feature>
<keyword evidence="2" id="KW-1185">Reference proteome</keyword>
<dbReference type="KEGG" id="acan:ACA1_030050"/>
<accession>L8H536</accession>
<dbReference type="RefSeq" id="XP_004342446.1">
    <property type="nucleotide sequence ID" value="XM_004342397.1"/>
</dbReference>
<dbReference type="EMBL" id="KB007922">
    <property type="protein sequence ID" value="ELR20295.1"/>
    <property type="molecule type" value="Genomic_DNA"/>
</dbReference>
<evidence type="ECO:0000313" key="2">
    <source>
        <dbReference type="Proteomes" id="UP000011083"/>
    </source>
</evidence>
<proteinExistence type="predicted"/>
<gene>
    <name evidence="1" type="ORF">ACA1_030050</name>
</gene>
<name>L8H536_ACACF</name>
<reference evidence="1 2" key="1">
    <citation type="journal article" date="2013" name="Genome Biol.">
        <title>Genome of Acanthamoeba castellanii highlights extensive lateral gene transfer and early evolution of tyrosine kinase signaling.</title>
        <authorList>
            <person name="Clarke M."/>
            <person name="Lohan A.J."/>
            <person name="Liu B."/>
            <person name="Lagkouvardos I."/>
            <person name="Roy S."/>
            <person name="Zafar N."/>
            <person name="Bertelli C."/>
            <person name="Schilde C."/>
            <person name="Kianianmomeni A."/>
            <person name="Burglin T.R."/>
            <person name="Frech C."/>
            <person name="Turcotte B."/>
            <person name="Kopec K.O."/>
            <person name="Synnott J.M."/>
            <person name="Choo C."/>
            <person name="Paponov I."/>
            <person name="Finkler A."/>
            <person name="Soon Heng Tan C."/>
            <person name="Hutchins A.P."/>
            <person name="Weinmeier T."/>
            <person name="Rattei T."/>
            <person name="Chu J.S."/>
            <person name="Gimenez G."/>
            <person name="Irimia M."/>
            <person name="Rigden D.J."/>
            <person name="Fitzpatrick D.A."/>
            <person name="Lorenzo-Morales J."/>
            <person name="Bateman A."/>
            <person name="Chiu C.H."/>
            <person name="Tang P."/>
            <person name="Hegemann P."/>
            <person name="Fromm H."/>
            <person name="Raoult D."/>
            <person name="Greub G."/>
            <person name="Miranda-Saavedra D."/>
            <person name="Chen N."/>
            <person name="Nash P."/>
            <person name="Ginger M.L."/>
            <person name="Horn M."/>
            <person name="Schaap P."/>
            <person name="Caler L."/>
            <person name="Loftus B."/>
        </authorList>
    </citation>
    <scope>NUCLEOTIDE SEQUENCE [LARGE SCALE GENOMIC DNA]</scope>
    <source>
        <strain evidence="1 2">Neff</strain>
    </source>
</reference>
<organism evidence="1 2">
    <name type="scientific">Acanthamoeba castellanii (strain ATCC 30010 / Neff)</name>
    <dbReference type="NCBI Taxonomy" id="1257118"/>
    <lineage>
        <taxon>Eukaryota</taxon>
        <taxon>Amoebozoa</taxon>
        <taxon>Discosea</taxon>
        <taxon>Longamoebia</taxon>
        <taxon>Centramoebida</taxon>
        <taxon>Acanthamoebidae</taxon>
        <taxon>Acanthamoeba</taxon>
    </lineage>
</organism>